<evidence type="ECO:0000256" key="4">
    <source>
        <dbReference type="ARBA" id="ARBA00022643"/>
    </source>
</evidence>
<keyword evidence="6" id="KW-1003">Cell membrane</keyword>
<dbReference type="AlphaFoldDB" id="A0A0B3ZDV2"/>
<keyword evidence="1 6" id="KW-0813">Transport</keyword>
<dbReference type="EMBL" id="JWLW01000004">
    <property type="protein sequence ID" value="KHT56685.1"/>
    <property type="molecule type" value="Genomic_DNA"/>
</dbReference>
<dbReference type="GO" id="GO:0005886">
    <property type="term" value="C:plasma membrane"/>
    <property type="evidence" value="ECO:0007669"/>
    <property type="project" value="UniProtKB-SubCell"/>
</dbReference>
<evidence type="ECO:0000256" key="7">
    <source>
        <dbReference type="SAM" id="MobiDB-lite"/>
    </source>
</evidence>
<keyword evidence="6" id="KW-0472">Membrane</keyword>
<reference evidence="9 10" key="1">
    <citation type="submission" date="2014-12" db="EMBL/GenBank/DDBJ databases">
        <title>Genome sequencing of Alteromonas marina AD001.</title>
        <authorList>
            <person name="Adrian T.G.S."/>
            <person name="Chan K.G."/>
        </authorList>
    </citation>
    <scope>NUCLEOTIDE SEQUENCE [LARGE SCALE GENOMIC DNA]</scope>
    <source>
        <strain evidence="9 10">AD001</strain>
    </source>
</reference>
<evidence type="ECO:0000256" key="6">
    <source>
        <dbReference type="HAMAP-Rule" id="MF_00479"/>
    </source>
</evidence>
<comment type="cofactor">
    <cofactor evidence="6">
        <name>FMN</name>
        <dbReference type="ChEBI" id="CHEBI:58210"/>
    </cofactor>
</comment>
<dbReference type="OrthoDB" id="9784165at2"/>
<dbReference type="GO" id="GO:0009055">
    <property type="term" value="F:electron transfer activity"/>
    <property type="evidence" value="ECO:0007669"/>
    <property type="project" value="InterPro"/>
</dbReference>
<dbReference type="SMART" id="SM00900">
    <property type="entry name" value="FMN_bind"/>
    <property type="match status" value="1"/>
</dbReference>
<comment type="subcellular location">
    <subcellularLocation>
        <location evidence="6">Cell inner membrane</location>
        <topology evidence="6">Single-pass membrane protein</topology>
    </subcellularLocation>
</comment>
<organism evidence="9 10">
    <name type="scientific">Alteromonas marina</name>
    <dbReference type="NCBI Taxonomy" id="203795"/>
    <lineage>
        <taxon>Bacteria</taxon>
        <taxon>Pseudomonadati</taxon>
        <taxon>Pseudomonadota</taxon>
        <taxon>Gammaproteobacteria</taxon>
        <taxon>Alteromonadales</taxon>
        <taxon>Alteromonadaceae</taxon>
        <taxon>Alteromonas/Salinimonas group</taxon>
        <taxon>Alteromonas</taxon>
    </lineage>
</organism>
<dbReference type="InterPro" id="IPR010209">
    <property type="entry name" value="Ion_transpt_RnfG/RsxG"/>
</dbReference>
<feature type="modified residue" description="FMN phosphoryl threonine" evidence="6">
    <location>
        <position position="238"/>
    </location>
</feature>
<evidence type="ECO:0000256" key="5">
    <source>
        <dbReference type="ARBA" id="ARBA00022982"/>
    </source>
</evidence>
<dbReference type="InterPro" id="IPR007329">
    <property type="entry name" value="FMN-bd"/>
</dbReference>
<keyword evidence="6" id="KW-0997">Cell inner membrane</keyword>
<dbReference type="RefSeq" id="WP_039216697.1">
    <property type="nucleotide sequence ID" value="NZ_JWLW01000004.1"/>
</dbReference>
<feature type="region of interest" description="Disordered" evidence="7">
    <location>
        <begin position="151"/>
        <end position="171"/>
    </location>
</feature>
<comment type="subunit">
    <text evidence="6">The complex is composed of six subunits: RnfA, RnfB, RnfC, RnfD, RnfE and RnfG.</text>
</comment>
<keyword evidence="3 6" id="KW-0285">Flavoprotein</keyword>
<dbReference type="EC" id="7.-.-.-" evidence="6"/>
<accession>A0A0B3ZDV2</accession>
<keyword evidence="6" id="KW-0812">Transmembrane</keyword>
<dbReference type="PANTHER" id="PTHR36118">
    <property type="entry name" value="ION-TRANSLOCATING OXIDOREDUCTASE COMPLEX SUBUNIT G"/>
    <property type="match status" value="1"/>
</dbReference>
<evidence type="ECO:0000313" key="9">
    <source>
        <dbReference type="EMBL" id="KHT56685.1"/>
    </source>
</evidence>
<keyword evidence="4 6" id="KW-0288">FMN</keyword>
<dbReference type="Proteomes" id="UP000031197">
    <property type="component" value="Unassembled WGS sequence"/>
</dbReference>
<evidence type="ECO:0000256" key="2">
    <source>
        <dbReference type="ARBA" id="ARBA00022553"/>
    </source>
</evidence>
<dbReference type="NCBIfam" id="TIGR01947">
    <property type="entry name" value="rnfG"/>
    <property type="match status" value="1"/>
</dbReference>
<comment type="function">
    <text evidence="6">Part of a membrane-bound complex that couples electron transfer with translocation of ions across the membrane.</text>
</comment>
<dbReference type="Pfam" id="PF04205">
    <property type="entry name" value="FMN_bind"/>
    <property type="match status" value="1"/>
</dbReference>
<dbReference type="GO" id="GO:0022900">
    <property type="term" value="P:electron transport chain"/>
    <property type="evidence" value="ECO:0007669"/>
    <property type="project" value="UniProtKB-UniRule"/>
</dbReference>
<evidence type="ECO:0000256" key="1">
    <source>
        <dbReference type="ARBA" id="ARBA00022448"/>
    </source>
</evidence>
<evidence type="ECO:0000259" key="8">
    <source>
        <dbReference type="SMART" id="SM00900"/>
    </source>
</evidence>
<comment type="similarity">
    <text evidence="6">Belongs to the RnfG family.</text>
</comment>
<protein>
    <recommendedName>
        <fullName evidence="6">Ion-translocating oxidoreductase complex subunit G</fullName>
        <ecNumber evidence="6">7.-.-.-</ecNumber>
    </recommendedName>
    <alternativeName>
        <fullName evidence="6">Rnf electron transport complex subunit G</fullName>
    </alternativeName>
</protein>
<keyword evidence="2 6" id="KW-0597">Phosphoprotein</keyword>
<evidence type="ECO:0000313" key="10">
    <source>
        <dbReference type="Proteomes" id="UP000031197"/>
    </source>
</evidence>
<comment type="caution">
    <text evidence="9">The sequence shown here is derived from an EMBL/GenBank/DDBJ whole genome shotgun (WGS) entry which is preliminary data.</text>
</comment>
<dbReference type="GO" id="GO:0010181">
    <property type="term" value="F:FMN binding"/>
    <property type="evidence" value="ECO:0007669"/>
    <property type="project" value="InterPro"/>
</dbReference>
<name>A0A0B3ZDV2_9ALTE</name>
<evidence type="ECO:0000256" key="3">
    <source>
        <dbReference type="ARBA" id="ARBA00022630"/>
    </source>
</evidence>
<keyword evidence="6" id="KW-1133">Transmembrane helix</keyword>
<sequence>MMKESLTKNGLMLGAFAVVTTALIALTFFGTQDKIELQKQQKLLSVLNEVVPSEFHDNALYANCTEVNAPELGNKKAHKIYRATLNGQPSALVLEATAPDGYSGDIDIVVGVKVDAHVAGNTQGGSSTDSLDGESENLNITALALSELAELDSTPQKSSEQDENASDISAPNTNRISMRVLGVRVIEHKETPGLGDKIELAVSNWITAFSDKPFSPDNLAPWQVKKDGGEFDQFTGATITPRAVVRAVREALLYAQANQSALFNAPNTCAITDSVETIDAINVNEAQPHSVEEL</sequence>
<gene>
    <name evidence="6" type="primary">rnfG</name>
    <name evidence="9" type="ORF">RJ41_02595</name>
</gene>
<keyword evidence="10" id="KW-1185">Reference proteome</keyword>
<dbReference type="HAMAP" id="MF_00479">
    <property type="entry name" value="RsxG_RnfG"/>
    <property type="match status" value="1"/>
</dbReference>
<dbReference type="PANTHER" id="PTHR36118:SF1">
    <property type="entry name" value="ION-TRANSLOCATING OXIDOREDUCTASE COMPLEX SUBUNIT G"/>
    <property type="match status" value="1"/>
</dbReference>
<feature type="domain" description="FMN-binding" evidence="8">
    <location>
        <begin position="167"/>
        <end position="255"/>
    </location>
</feature>
<proteinExistence type="inferred from homology"/>
<keyword evidence="5 6" id="KW-0249">Electron transport</keyword>
<keyword evidence="6" id="KW-1278">Translocase</keyword>